<accession>A0AAV3QZH6</accession>
<evidence type="ECO:0000256" key="1">
    <source>
        <dbReference type="SAM" id="MobiDB-lite"/>
    </source>
</evidence>
<dbReference type="EMBL" id="BAABME010006854">
    <property type="protein sequence ID" value="GAA0169454.1"/>
    <property type="molecule type" value="Genomic_DNA"/>
</dbReference>
<keyword evidence="3" id="KW-1185">Reference proteome</keyword>
<proteinExistence type="predicted"/>
<dbReference type="AlphaFoldDB" id="A0AAV3QZH6"/>
<sequence length="184" mass="21184">MKGCLPSSLKNEVPHQQWSRGYLRGSEEGKSMLPIINTIRHLLEDTPPPRQKRVREAHTNVMKVQSTFEDNDPNDKESAKHGEPHGELELVPFREGHKSKIFRIGTKLSPPHRMEFIHLIQEFGEVFMWGPEDMPGVDADLAIHRLHSDPSFSLVKQKKRNFSDEKNLAIQKEVEELVHSNAIR</sequence>
<protein>
    <submittedName>
        <fullName evidence="2">Uncharacterized protein</fullName>
    </submittedName>
</protein>
<feature type="compositionally biased region" description="Basic and acidic residues" evidence="1">
    <location>
        <begin position="73"/>
        <end position="87"/>
    </location>
</feature>
<reference evidence="2 3" key="1">
    <citation type="submission" date="2024-01" db="EMBL/GenBank/DDBJ databases">
        <title>The complete chloroplast genome sequence of Lithospermum erythrorhizon: insights into the phylogenetic relationship among Boraginaceae species and the maternal lineages of purple gromwells.</title>
        <authorList>
            <person name="Okada T."/>
            <person name="Watanabe K."/>
        </authorList>
    </citation>
    <scope>NUCLEOTIDE SEQUENCE [LARGE SCALE GENOMIC DNA]</scope>
</reference>
<feature type="region of interest" description="Disordered" evidence="1">
    <location>
        <begin position="64"/>
        <end position="87"/>
    </location>
</feature>
<comment type="caution">
    <text evidence="2">The sequence shown here is derived from an EMBL/GenBank/DDBJ whole genome shotgun (WGS) entry which is preliminary data.</text>
</comment>
<feature type="compositionally biased region" description="Polar residues" evidence="1">
    <location>
        <begin position="8"/>
        <end position="19"/>
    </location>
</feature>
<gene>
    <name evidence="2" type="ORF">LIER_23941</name>
</gene>
<feature type="region of interest" description="Disordered" evidence="1">
    <location>
        <begin position="1"/>
        <end position="23"/>
    </location>
</feature>
<name>A0AAV3QZH6_LITER</name>
<organism evidence="2 3">
    <name type="scientific">Lithospermum erythrorhizon</name>
    <name type="common">Purple gromwell</name>
    <name type="synonym">Lithospermum officinale var. erythrorhizon</name>
    <dbReference type="NCBI Taxonomy" id="34254"/>
    <lineage>
        <taxon>Eukaryota</taxon>
        <taxon>Viridiplantae</taxon>
        <taxon>Streptophyta</taxon>
        <taxon>Embryophyta</taxon>
        <taxon>Tracheophyta</taxon>
        <taxon>Spermatophyta</taxon>
        <taxon>Magnoliopsida</taxon>
        <taxon>eudicotyledons</taxon>
        <taxon>Gunneridae</taxon>
        <taxon>Pentapetalae</taxon>
        <taxon>asterids</taxon>
        <taxon>lamiids</taxon>
        <taxon>Boraginales</taxon>
        <taxon>Boraginaceae</taxon>
        <taxon>Boraginoideae</taxon>
        <taxon>Lithospermeae</taxon>
        <taxon>Lithospermum</taxon>
    </lineage>
</organism>
<evidence type="ECO:0000313" key="2">
    <source>
        <dbReference type="EMBL" id="GAA0169454.1"/>
    </source>
</evidence>
<evidence type="ECO:0000313" key="3">
    <source>
        <dbReference type="Proteomes" id="UP001454036"/>
    </source>
</evidence>
<dbReference type="Proteomes" id="UP001454036">
    <property type="component" value="Unassembled WGS sequence"/>
</dbReference>